<evidence type="ECO:0000313" key="2">
    <source>
        <dbReference type="EMBL" id="KAE8151864.1"/>
    </source>
</evidence>
<sequence>MLRRHFSVSAADVCIIHFFSGRRALSICSFFFLLRFWQCPRVSYFTSSIPIKFSSNPCLYYRRRMLRSEMYLQLFFWFHMSFVMAGSLHRLHIPRRYGYVILENTSEDRNLKSFLNS</sequence>
<keyword evidence="1" id="KW-0812">Transmembrane</keyword>
<reference evidence="2 3" key="1">
    <citation type="submission" date="2019-04" db="EMBL/GenBank/DDBJ databases">
        <title>Friends and foes A comparative genomics study of 23 Aspergillus species from section Flavi.</title>
        <authorList>
            <consortium name="DOE Joint Genome Institute"/>
            <person name="Kjaerbolling I."/>
            <person name="Vesth T."/>
            <person name="Frisvad J.C."/>
            <person name="Nybo J.L."/>
            <person name="Theobald S."/>
            <person name="Kildgaard S."/>
            <person name="Isbrandt T."/>
            <person name="Kuo A."/>
            <person name="Sato A."/>
            <person name="Lyhne E.K."/>
            <person name="Kogle M.E."/>
            <person name="Wiebenga A."/>
            <person name="Kun R.S."/>
            <person name="Lubbers R.J."/>
            <person name="Makela M.R."/>
            <person name="Barry K."/>
            <person name="Chovatia M."/>
            <person name="Clum A."/>
            <person name="Daum C."/>
            <person name="Haridas S."/>
            <person name="He G."/>
            <person name="LaButti K."/>
            <person name="Lipzen A."/>
            <person name="Mondo S."/>
            <person name="Riley R."/>
            <person name="Salamov A."/>
            <person name="Simmons B.A."/>
            <person name="Magnuson J.K."/>
            <person name="Henrissat B."/>
            <person name="Mortensen U.H."/>
            <person name="Larsen T.O."/>
            <person name="Devries R.P."/>
            <person name="Grigoriev I.V."/>
            <person name="Machida M."/>
            <person name="Baker S.E."/>
            <person name="Andersen M.R."/>
        </authorList>
    </citation>
    <scope>NUCLEOTIDE SEQUENCE [LARGE SCALE GENOMIC DNA]</scope>
    <source>
        <strain evidence="2 3">IBT 18842</strain>
    </source>
</reference>
<gene>
    <name evidence="2" type="ORF">BDV25DRAFT_85477</name>
</gene>
<dbReference type="EMBL" id="ML742063">
    <property type="protein sequence ID" value="KAE8151864.1"/>
    <property type="molecule type" value="Genomic_DNA"/>
</dbReference>
<keyword evidence="1" id="KW-1133">Transmembrane helix</keyword>
<proteinExistence type="predicted"/>
<accession>A0A5N6TZZ9</accession>
<feature type="transmembrane region" description="Helical" evidence="1">
    <location>
        <begin position="70"/>
        <end position="89"/>
    </location>
</feature>
<name>A0A5N6TZZ9_ASPAV</name>
<dbReference type="Proteomes" id="UP000325780">
    <property type="component" value="Unassembled WGS sequence"/>
</dbReference>
<dbReference type="OrthoDB" id="5590282at2759"/>
<evidence type="ECO:0000256" key="1">
    <source>
        <dbReference type="SAM" id="Phobius"/>
    </source>
</evidence>
<protein>
    <submittedName>
        <fullName evidence="2">Uncharacterized protein</fullName>
    </submittedName>
</protein>
<organism evidence="2 3">
    <name type="scientific">Aspergillus avenaceus</name>
    <dbReference type="NCBI Taxonomy" id="36643"/>
    <lineage>
        <taxon>Eukaryota</taxon>
        <taxon>Fungi</taxon>
        <taxon>Dikarya</taxon>
        <taxon>Ascomycota</taxon>
        <taxon>Pezizomycotina</taxon>
        <taxon>Eurotiomycetes</taxon>
        <taxon>Eurotiomycetidae</taxon>
        <taxon>Eurotiales</taxon>
        <taxon>Aspergillaceae</taxon>
        <taxon>Aspergillus</taxon>
        <taxon>Aspergillus subgen. Circumdati</taxon>
    </lineage>
</organism>
<evidence type="ECO:0000313" key="3">
    <source>
        <dbReference type="Proteomes" id="UP000325780"/>
    </source>
</evidence>
<keyword evidence="1" id="KW-0472">Membrane</keyword>
<dbReference type="AlphaFoldDB" id="A0A5N6TZZ9"/>
<keyword evidence="3" id="KW-1185">Reference proteome</keyword>